<gene>
    <name evidence="1" type="ORF">JOB18_013752</name>
</gene>
<accession>A0AAV6RHE2</accession>
<evidence type="ECO:0000313" key="1">
    <source>
        <dbReference type="EMBL" id="KAG7504655.1"/>
    </source>
</evidence>
<protein>
    <submittedName>
        <fullName evidence="1">Uncharacterized protein</fullName>
    </submittedName>
</protein>
<dbReference type="AlphaFoldDB" id="A0AAV6RHE2"/>
<keyword evidence="2" id="KW-1185">Reference proteome</keyword>
<name>A0AAV6RHE2_SOLSE</name>
<comment type="caution">
    <text evidence="1">The sequence shown here is derived from an EMBL/GenBank/DDBJ whole genome shotgun (WGS) entry which is preliminary data.</text>
</comment>
<dbReference type="Proteomes" id="UP000693946">
    <property type="component" value="Linkage Group LG19"/>
</dbReference>
<reference evidence="1 2" key="1">
    <citation type="journal article" date="2021" name="Sci. Rep.">
        <title>Chromosome anchoring in Senegalese sole (Solea senegalensis) reveals sex-associated markers and genome rearrangements in flatfish.</title>
        <authorList>
            <person name="Guerrero-Cozar I."/>
            <person name="Gomez-Garrido J."/>
            <person name="Berbel C."/>
            <person name="Martinez-Blanch J.F."/>
            <person name="Alioto T."/>
            <person name="Claros M.G."/>
            <person name="Gagnaire P.A."/>
            <person name="Manchado M."/>
        </authorList>
    </citation>
    <scope>NUCLEOTIDE SEQUENCE [LARGE SCALE GENOMIC DNA]</scope>
    <source>
        <strain evidence="1">Sse05_10M</strain>
    </source>
</reference>
<evidence type="ECO:0000313" key="2">
    <source>
        <dbReference type="Proteomes" id="UP000693946"/>
    </source>
</evidence>
<dbReference type="EMBL" id="JAGKHQ010000011">
    <property type="protein sequence ID" value="KAG7504655.1"/>
    <property type="molecule type" value="Genomic_DNA"/>
</dbReference>
<organism evidence="1 2">
    <name type="scientific">Solea senegalensis</name>
    <name type="common">Senegalese sole</name>
    <dbReference type="NCBI Taxonomy" id="28829"/>
    <lineage>
        <taxon>Eukaryota</taxon>
        <taxon>Metazoa</taxon>
        <taxon>Chordata</taxon>
        <taxon>Craniata</taxon>
        <taxon>Vertebrata</taxon>
        <taxon>Euteleostomi</taxon>
        <taxon>Actinopterygii</taxon>
        <taxon>Neopterygii</taxon>
        <taxon>Teleostei</taxon>
        <taxon>Neoteleostei</taxon>
        <taxon>Acanthomorphata</taxon>
        <taxon>Carangaria</taxon>
        <taxon>Pleuronectiformes</taxon>
        <taxon>Pleuronectoidei</taxon>
        <taxon>Soleidae</taxon>
        <taxon>Solea</taxon>
    </lineage>
</organism>
<sequence length="198" mass="22261">MSGSKMCLNESQSGQMQVAADRAGLCWCSVRRELSHCDQGVLDLTLATTRTRECEIQLKDCEGLQTIHRKAAGAVCDPAQQNREEHSEVNKQEQMESTGGLSWCHRNFHFMDMTGTLSILQTNVFNDCKMETTINGLTAGGCMRRTITLKEIFGTGVHRGLDLIVVWCVLHEDVVCGCWDYERQRQKGLPIRPGRQLQ</sequence>
<proteinExistence type="predicted"/>